<dbReference type="AlphaFoldDB" id="A0AAE5QUR0"/>
<reference evidence="2 3" key="1">
    <citation type="submission" date="2017-10" db="EMBL/GenBank/DDBJ databases">
        <title>genome sequences of Staph epi in chlorhexidine trial.</title>
        <authorList>
            <person name="Greninger A.L."/>
            <person name="Addetia A."/>
            <person name="Qin X."/>
            <person name="Zerr D."/>
        </authorList>
    </citation>
    <scope>NUCLEOTIDE SEQUENCE [LARGE SCALE GENOMIC DNA]</scope>
    <source>
        <strain evidence="2 3">SCH-17</strain>
    </source>
</reference>
<keyword evidence="1" id="KW-0472">Membrane</keyword>
<sequence>MAILFVFIDDDNAKIKLIRLFAWIFLLFLVLAFLKYFINVFISRKLDVKYPLTSGETLKKSEPIENVWQLIAER</sequence>
<comment type="caution">
    <text evidence="2">The sequence shown here is derived from an EMBL/GenBank/DDBJ whole genome shotgun (WGS) entry which is preliminary data.</text>
</comment>
<dbReference type="EMBL" id="PEJG01000048">
    <property type="protein sequence ID" value="PIH09096.1"/>
    <property type="molecule type" value="Genomic_DNA"/>
</dbReference>
<protein>
    <submittedName>
        <fullName evidence="2">Uncharacterized protein</fullName>
    </submittedName>
</protein>
<keyword evidence="1" id="KW-0812">Transmembrane</keyword>
<evidence type="ECO:0000313" key="3">
    <source>
        <dbReference type="Proteomes" id="UP000228502"/>
    </source>
</evidence>
<proteinExistence type="predicted"/>
<evidence type="ECO:0000256" key="1">
    <source>
        <dbReference type="SAM" id="Phobius"/>
    </source>
</evidence>
<accession>A0AAE5QUR0</accession>
<feature type="transmembrane region" description="Helical" evidence="1">
    <location>
        <begin position="20"/>
        <end position="42"/>
    </location>
</feature>
<keyword evidence="1" id="KW-1133">Transmembrane helix</keyword>
<gene>
    <name evidence="2" type="ORF">CTJ08_12910</name>
</gene>
<dbReference type="RefSeq" id="WP_099800663.1">
    <property type="nucleotide sequence ID" value="NZ_PEJI01000018.1"/>
</dbReference>
<evidence type="ECO:0000313" key="2">
    <source>
        <dbReference type="EMBL" id="PIH09096.1"/>
    </source>
</evidence>
<organism evidence="2 3">
    <name type="scientific">Staphylococcus epidermidis</name>
    <dbReference type="NCBI Taxonomy" id="1282"/>
    <lineage>
        <taxon>Bacteria</taxon>
        <taxon>Bacillati</taxon>
        <taxon>Bacillota</taxon>
        <taxon>Bacilli</taxon>
        <taxon>Bacillales</taxon>
        <taxon>Staphylococcaceae</taxon>
        <taxon>Staphylococcus</taxon>
    </lineage>
</organism>
<dbReference type="Proteomes" id="UP000228502">
    <property type="component" value="Unassembled WGS sequence"/>
</dbReference>
<name>A0AAE5QUR0_STAEP</name>